<organism evidence="1 2">
    <name type="scientific">Phaeomoniella chlamydospora</name>
    <name type="common">Phaeoacremonium chlamydosporum</name>
    <dbReference type="NCBI Taxonomy" id="158046"/>
    <lineage>
        <taxon>Eukaryota</taxon>
        <taxon>Fungi</taxon>
        <taxon>Dikarya</taxon>
        <taxon>Ascomycota</taxon>
        <taxon>Pezizomycotina</taxon>
        <taxon>Eurotiomycetes</taxon>
        <taxon>Chaetothyriomycetidae</taxon>
        <taxon>Phaeomoniellales</taxon>
        <taxon>Phaeomoniellaceae</taxon>
        <taxon>Phaeomoniella</taxon>
    </lineage>
</organism>
<comment type="caution">
    <text evidence="1">The sequence shown here is derived from an EMBL/GenBank/DDBJ whole genome shotgun (WGS) entry which is preliminary data.</text>
</comment>
<dbReference type="Proteomes" id="UP000053317">
    <property type="component" value="Unassembled WGS sequence"/>
</dbReference>
<reference evidence="1 2" key="1">
    <citation type="submission" date="2015-05" db="EMBL/GenBank/DDBJ databases">
        <title>Distinctive expansion of gene families associated with plant cell wall degradation and secondary metabolism in the genomes of grapevine trunk pathogens.</title>
        <authorList>
            <person name="Lawrence D.P."/>
            <person name="Travadon R."/>
            <person name="Rolshausen P.E."/>
            <person name="Baumgartner K."/>
        </authorList>
    </citation>
    <scope>NUCLEOTIDE SEQUENCE [LARGE SCALE GENOMIC DNA]</scope>
    <source>
        <strain evidence="1">UCRPC4</strain>
    </source>
</reference>
<protein>
    <submittedName>
        <fullName evidence="1">Uncharacterized protein</fullName>
    </submittedName>
</protein>
<name>A0A0G2E3W3_PHACM</name>
<proteinExistence type="predicted"/>
<dbReference type="AlphaFoldDB" id="A0A0G2E3W3"/>
<evidence type="ECO:0000313" key="2">
    <source>
        <dbReference type="Proteomes" id="UP000053317"/>
    </source>
</evidence>
<accession>A0A0G2E3W3</accession>
<dbReference type="EMBL" id="LCWF01000150">
    <property type="protein sequence ID" value="KKY17021.1"/>
    <property type="molecule type" value="Genomic_DNA"/>
</dbReference>
<dbReference type="OrthoDB" id="3853686at2759"/>
<sequence>MPLRRYDRKSVDDELSIPESKRTRSLLEQADDINLPTYLTSGELGASSFSATAVLDCIDSLETSIQRTRLIIFEINRRQSSIFSRARLTLSNSALTLDKLLAEAVNVLKDDSAFTDVMGGSWLTDALVAHPDFKQANVSAKTKFLKLDRDLRVGVTEPLKQALIKKAKPQYDDLLQNAKALPLAVRKVCTDWNENVLPIAQNIKTQGPPDEAIVEMLGMYKELTEALIKQATQNNMDVLHHERFIALGGREDKSWPDYRPEDEINALRDFLREYCVSQNLPSLGAESTQGAV</sequence>
<gene>
    <name evidence="1" type="ORF">UCRPC4_g05746</name>
</gene>
<evidence type="ECO:0000313" key="1">
    <source>
        <dbReference type="EMBL" id="KKY17021.1"/>
    </source>
</evidence>
<keyword evidence="2" id="KW-1185">Reference proteome</keyword>
<reference evidence="1 2" key="2">
    <citation type="submission" date="2015-05" db="EMBL/GenBank/DDBJ databases">
        <authorList>
            <person name="Morales-Cruz A."/>
            <person name="Amrine K.C."/>
            <person name="Cantu D."/>
        </authorList>
    </citation>
    <scope>NUCLEOTIDE SEQUENCE [LARGE SCALE GENOMIC DNA]</scope>
    <source>
        <strain evidence="1">UCRPC4</strain>
    </source>
</reference>